<reference evidence="4" key="1">
    <citation type="submission" date="2023-07" db="EMBL/GenBank/DDBJ databases">
        <title>Functional and genomic diversity of the sorghum phyllosphere microbiome.</title>
        <authorList>
            <person name="Shade A."/>
        </authorList>
    </citation>
    <scope>NUCLEOTIDE SEQUENCE [LARGE SCALE GENOMIC DNA]</scope>
    <source>
        <strain evidence="4">SORGH_AS_0422</strain>
    </source>
</reference>
<comment type="caution">
    <text evidence="3">The sequence shown here is derived from an EMBL/GenBank/DDBJ whole genome shotgun (WGS) entry which is preliminary data.</text>
</comment>
<dbReference type="SUPFAM" id="SSF52172">
    <property type="entry name" value="CheY-like"/>
    <property type="match status" value="1"/>
</dbReference>
<dbReference type="SMART" id="SM00448">
    <property type="entry name" value="REC"/>
    <property type="match status" value="1"/>
</dbReference>
<dbReference type="Gene3D" id="3.40.50.2300">
    <property type="match status" value="1"/>
</dbReference>
<gene>
    <name evidence="3" type="ORF">QE417_000295</name>
</gene>
<dbReference type="EMBL" id="JAVLVU010000001">
    <property type="protein sequence ID" value="MDT3401223.1"/>
    <property type="molecule type" value="Genomic_DNA"/>
</dbReference>
<keyword evidence="4" id="KW-1185">Reference proteome</keyword>
<comment type="caution">
    <text evidence="1">Lacks conserved residue(s) required for the propagation of feature annotation.</text>
</comment>
<dbReference type="PROSITE" id="PS50110">
    <property type="entry name" value="RESPONSE_REGULATORY"/>
    <property type="match status" value="1"/>
</dbReference>
<name>A0ABU3GN66_9SPHI</name>
<dbReference type="Proteomes" id="UP001258315">
    <property type="component" value="Unassembled WGS sequence"/>
</dbReference>
<dbReference type="RefSeq" id="WP_311947085.1">
    <property type="nucleotide sequence ID" value="NZ_JAVLVU010000001.1"/>
</dbReference>
<sequence length="123" mass="13588">MAAIFRGELTCYILDSENYVIGQIAEMVDDTEGLRLVGSSTTPLEALPLFQGAGAPDLVFVGMYMNGMHGLDFAQAVKTLTRIVFTTALPWKVKETFQDDPFEYLPKPFGDVAFLKCIQRVSS</sequence>
<feature type="domain" description="Response regulatory" evidence="2">
    <location>
        <begin position="10"/>
        <end position="122"/>
    </location>
</feature>
<evidence type="ECO:0000313" key="4">
    <source>
        <dbReference type="Proteomes" id="UP001258315"/>
    </source>
</evidence>
<dbReference type="InterPro" id="IPR001789">
    <property type="entry name" value="Sig_transdc_resp-reg_receiver"/>
</dbReference>
<protein>
    <submittedName>
        <fullName evidence="3">Two-component SAPR family response regulator</fullName>
    </submittedName>
</protein>
<evidence type="ECO:0000313" key="3">
    <source>
        <dbReference type="EMBL" id="MDT3401223.1"/>
    </source>
</evidence>
<evidence type="ECO:0000259" key="2">
    <source>
        <dbReference type="PROSITE" id="PS50110"/>
    </source>
</evidence>
<dbReference type="InterPro" id="IPR011006">
    <property type="entry name" value="CheY-like_superfamily"/>
</dbReference>
<evidence type="ECO:0000256" key="1">
    <source>
        <dbReference type="PROSITE-ProRule" id="PRU00169"/>
    </source>
</evidence>
<proteinExistence type="predicted"/>
<organism evidence="3 4">
    <name type="scientific">Mucilaginibacter terrae</name>
    <dbReference type="NCBI Taxonomy" id="1955052"/>
    <lineage>
        <taxon>Bacteria</taxon>
        <taxon>Pseudomonadati</taxon>
        <taxon>Bacteroidota</taxon>
        <taxon>Sphingobacteriia</taxon>
        <taxon>Sphingobacteriales</taxon>
        <taxon>Sphingobacteriaceae</taxon>
        <taxon>Mucilaginibacter</taxon>
    </lineage>
</organism>
<accession>A0ABU3GN66</accession>